<dbReference type="Pfam" id="PF23797">
    <property type="entry name" value="Beta-prop_ELP1_2nd"/>
    <property type="match status" value="1"/>
</dbReference>
<feature type="domain" description="ELP1 N-terminal second beta-propeller" evidence="8">
    <location>
        <begin position="403"/>
        <end position="701"/>
    </location>
</feature>
<dbReference type="InterPro" id="IPR006849">
    <property type="entry name" value="Elp1"/>
</dbReference>
<reference evidence="10" key="1">
    <citation type="journal article" date="2021" name="Sci. Rep.">
        <title>Diploid genomic architecture of Nitzschia inconspicua, an elite biomass production diatom.</title>
        <authorList>
            <person name="Oliver A."/>
            <person name="Podell S."/>
            <person name="Pinowska A."/>
            <person name="Traller J.C."/>
            <person name="Smith S.R."/>
            <person name="McClure R."/>
            <person name="Beliaev A."/>
            <person name="Bohutskyi P."/>
            <person name="Hill E.A."/>
            <person name="Rabines A."/>
            <person name="Zheng H."/>
            <person name="Allen L.Z."/>
            <person name="Kuo A."/>
            <person name="Grigoriev I.V."/>
            <person name="Allen A.E."/>
            <person name="Hazlebeck D."/>
            <person name="Allen E.E."/>
        </authorList>
    </citation>
    <scope>NUCLEOTIDE SEQUENCE</scope>
    <source>
        <strain evidence="10">Hildebrandi</strain>
    </source>
</reference>
<evidence type="ECO:0000313" key="11">
    <source>
        <dbReference type="Proteomes" id="UP000693970"/>
    </source>
</evidence>
<dbReference type="GO" id="GO:0033588">
    <property type="term" value="C:elongator holoenzyme complex"/>
    <property type="evidence" value="ECO:0007669"/>
    <property type="project" value="InterPro"/>
</dbReference>
<evidence type="ECO:0000259" key="9">
    <source>
        <dbReference type="Pfam" id="PF23925"/>
    </source>
</evidence>
<evidence type="ECO:0000259" key="8">
    <source>
        <dbReference type="Pfam" id="PF23797"/>
    </source>
</evidence>
<feature type="domain" description="ELP1 first N-terminal beta-propeller" evidence="7">
    <location>
        <begin position="97"/>
        <end position="363"/>
    </location>
</feature>
<dbReference type="Pfam" id="PF23925">
    <property type="entry name" value="A-sol_ELP1"/>
    <property type="match status" value="1"/>
</dbReference>
<evidence type="ECO:0000256" key="2">
    <source>
        <dbReference type="ARBA" id="ARBA00005043"/>
    </source>
</evidence>
<comment type="pathway">
    <text evidence="2">tRNA modification; 5-methoxycarbonylmethyl-2-thiouridine-tRNA biosynthesis.</text>
</comment>
<sequence length="1419" mass="159630">MENLFLLGERRRRVDLPNDNPHYSLVQNSTLTDRCACILTAEEDDLDDSATTCSTVVLLTENGVVIKVTDSGTVLWTCHLNDESEIDSGWFKIDCINSELVCLSQRGAIVTVDPSTGEAELVGVFDQGLEDAVWSPDGETLLMVTSITDEEDGTAHDENKTDNDDDNNIPTIHSRLMTMNTQFEVLAEVTIPRYVTPSTLGVNADISLTWRPDGALCAVSSVDAEDNARKVRIYKRESLDLHAIGRAEDASGALVKNIQKTRIAWAGTGCSQVLAAVQRKGKKTQQVIFFEPNGLRHREFLLRGNPSANVTSLAWNSNSDLLAVGLQEAEGLETIQLWHRMNYHWYLKREFQYRDQRVENFQFSTDNAYTFCVLLQGLEWREYQLGWDPSTTLTIDGVCNAFVIDGSSLNVTEFEKALIPPPMYAKNHSLESPINDLSFCYHDGQYRGSVLICQSTGSLAFLCFDPNGANYDKPLNILWENLQGNDPTCFRSILITKSEQHTLHFVLITCASCNDANERLVEGIVEGLDTGEPKASIVNSLLLNGRAVRTTRWLDATGSCLVQMRDRALYEYEMSESGGLLVTSEAEPLPEVCPWVSAIKDSSRFAKFHSGELVDRPRLIFGLSTQSRLYFHDMMLTDSASSFIVSMGHEFLCYASKGSRCQARFLPLSEIQNYDPLMGMDQNHLLEGYEPRNVEQGANLVAMLPGKPEMILQMPRGNLEGIHPRALLLRYVIQKVMNGSYQEAFRMMRKHKVDLNVIVDLDPKGFLENGIFSFFKQVDNIDHLNLFISTLQNHDITETRFPVPSWLRRDGSQVSGSASFDFSTKVNQVCSRAREVMMTMESTGEKPTRYYLLPILSTFAKEDPPKLDEALHLIKCDALSQPVKSTTKNPLFAESAQHSIHYLAFLAEYQLLFETALGMYDYEIARAVARNSQMDPKVYLPLLKRYNALPEYFSRFEVDVRLKRYDWALRNLHQSYQAGERFENVSEDIVGGLTIKNTFQDCLSLIEEHQLHKVGLDLFQNDADKKRIILSSLGNSLMIEGKPMTALTIFLSAVPPDVEGAKQASRASKDWRFFFSLLDESTGDPIVKDEFWYEKRRQAARDIAVEITSSSSSFSTESFEEACFEAARILLDYGDDWIGAVDYFIQAKGWSEGYRIGALKEREDLKKKVVDGAFSFAHASLDSFVDRISEFEAANSRYAEVLKLRKQNVQTEGFEAVGDTNETDSLFSTASTASNMSLRSNASSYSTRSGLSSVISIKSTTTFQMTGGEENDRHRSKFNKGKKRKDRKSKKKTRQKPGSVEELQELVGVMRASCPNSHYATTISDTIRFLILVGQTSLAEEVYFGFQQMVERIVKSKLERIKANADEKNKAAALTRTEGDQHDLSHLLIELPIEKEVDEMTCIALDAGLLGHFHFVIPQ</sequence>
<dbReference type="PANTHER" id="PTHR12747:SF0">
    <property type="entry name" value="ELONGATOR COMPLEX PROTEIN 1"/>
    <property type="match status" value="1"/>
</dbReference>
<dbReference type="PANTHER" id="PTHR12747">
    <property type="entry name" value="ELONGATOR COMPLEX PROTEIN 1"/>
    <property type="match status" value="1"/>
</dbReference>
<dbReference type="GO" id="GO:0005829">
    <property type="term" value="C:cytosol"/>
    <property type="evidence" value="ECO:0007669"/>
    <property type="project" value="TreeGrafter"/>
</dbReference>
<dbReference type="GO" id="GO:0000049">
    <property type="term" value="F:tRNA binding"/>
    <property type="evidence" value="ECO:0007669"/>
    <property type="project" value="TreeGrafter"/>
</dbReference>
<dbReference type="Pfam" id="PF04762">
    <property type="entry name" value="Beta-prop_ELP1_1st"/>
    <property type="match status" value="1"/>
</dbReference>
<dbReference type="InterPro" id="IPR056165">
    <property type="entry name" value="Beta-prop_ELP1_2nd"/>
</dbReference>
<organism evidence="10 11">
    <name type="scientific">Nitzschia inconspicua</name>
    <dbReference type="NCBI Taxonomy" id="303405"/>
    <lineage>
        <taxon>Eukaryota</taxon>
        <taxon>Sar</taxon>
        <taxon>Stramenopiles</taxon>
        <taxon>Ochrophyta</taxon>
        <taxon>Bacillariophyta</taxon>
        <taxon>Bacillariophyceae</taxon>
        <taxon>Bacillariophycidae</taxon>
        <taxon>Bacillariales</taxon>
        <taxon>Bacillariaceae</taxon>
        <taxon>Nitzschia</taxon>
    </lineage>
</organism>
<evidence type="ECO:0000256" key="3">
    <source>
        <dbReference type="ARBA" id="ARBA00006086"/>
    </source>
</evidence>
<dbReference type="Proteomes" id="UP000693970">
    <property type="component" value="Unassembled WGS sequence"/>
</dbReference>
<protein>
    <submittedName>
        <fullName evidence="10">IKI3 family protein</fullName>
    </submittedName>
</protein>
<proteinExistence type="inferred from homology"/>
<evidence type="ECO:0000259" key="7">
    <source>
        <dbReference type="Pfam" id="PF04762"/>
    </source>
</evidence>
<feature type="compositionally biased region" description="Basic residues" evidence="6">
    <location>
        <begin position="1274"/>
        <end position="1295"/>
    </location>
</feature>
<comment type="subcellular location">
    <subcellularLocation>
        <location evidence="1">Cytoplasm</location>
    </subcellularLocation>
</comment>
<keyword evidence="11" id="KW-1185">Reference proteome</keyword>
<keyword evidence="4" id="KW-0963">Cytoplasm</keyword>
<evidence type="ECO:0000313" key="10">
    <source>
        <dbReference type="EMBL" id="KAG7373968.1"/>
    </source>
</evidence>
<dbReference type="InterPro" id="IPR056164">
    <property type="entry name" value="Beta-prop_ELP1_1st"/>
</dbReference>
<dbReference type="GO" id="GO:0002926">
    <property type="term" value="P:tRNA wobble base 5-methoxycarbonylmethyl-2-thiouridinylation"/>
    <property type="evidence" value="ECO:0007669"/>
    <property type="project" value="TreeGrafter"/>
</dbReference>
<dbReference type="PIRSF" id="PIRSF017233">
    <property type="entry name" value="IKAP"/>
    <property type="match status" value="1"/>
</dbReference>
<feature type="domain" description="ELP1 alpha-solenoid" evidence="9">
    <location>
        <begin position="725"/>
        <end position="944"/>
    </location>
</feature>
<reference evidence="10" key="2">
    <citation type="submission" date="2021-04" db="EMBL/GenBank/DDBJ databases">
        <authorList>
            <person name="Podell S."/>
        </authorList>
    </citation>
    <scope>NUCLEOTIDE SEQUENCE</scope>
    <source>
        <strain evidence="10">Hildebrandi</strain>
    </source>
</reference>
<evidence type="ECO:0000256" key="6">
    <source>
        <dbReference type="SAM" id="MobiDB-lite"/>
    </source>
</evidence>
<dbReference type="InterPro" id="IPR056167">
    <property type="entry name" value="A-sol_ELP1"/>
</dbReference>
<name>A0A9K3M580_9STRA</name>
<feature type="region of interest" description="Disordered" evidence="6">
    <location>
        <begin position="1265"/>
        <end position="1300"/>
    </location>
</feature>
<gene>
    <name evidence="10" type="ORF">IV203_013063</name>
</gene>
<comment type="similarity">
    <text evidence="3">Belongs to the ELP1/IKA1 family.</text>
</comment>
<evidence type="ECO:0000256" key="5">
    <source>
        <dbReference type="ARBA" id="ARBA00022694"/>
    </source>
</evidence>
<dbReference type="EMBL" id="JAGRRH010000001">
    <property type="protein sequence ID" value="KAG7373968.1"/>
    <property type="molecule type" value="Genomic_DNA"/>
</dbReference>
<comment type="caution">
    <text evidence="10">The sequence shown here is derived from an EMBL/GenBank/DDBJ whole genome shotgun (WGS) entry which is preliminary data.</text>
</comment>
<accession>A0A9K3M580</accession>
<keyword evidence="5" id="KW-0819">tRNA processing</keyword>
<evidence type="ECO:0000256" key="1">
    <source>
        <dbReference type="ARBA" id="ARBA00004496"/>
    </source>
</evidence>
<dbReference type="OrthoDB" id="40048at2759"/>
<evidence type="ECO:0000256" key="4">
    <source>
        <dbReference type="ARBA" id="ARBA00022490"/>
    </source>
</evidence>